<dbReference type="RefSeq" id="WP_193677972.1">
    <property type="nucleotide sequence ID" value="NZ_JADDIV010000005.1"/>
</dbReference>
<proteinExistence type="predicted"/>
<evidence type="ECO:0000313" key="3">
    <source>
        <dbReference type="Proteomes" id="UP000806285"/>
    </source>
</evidence>
<feature type="region of interest" description="Disordered" evidence="1">
    <location>
        <begin position="1"/>
        <end position="40"/>
    </location>
</feature>
<protein>
    <submittedName>
        <fullName evidence="2">Uncharacterized protein</fullName>
    </submittedName>
</protein>
<evidence type="ECO:0000313" key="2">
    <source>
        <dbReference type="EMBL" id="MBE7369339.1"/>
    </source>
</evidence>
<dbReference type="EMBL" id="JADDIV010000005">
    <property type="protein sequence ID" value="MBE7369339.1"/>
    <property type="molecule type" value="Genomic_DNA"/>
</dbReference>
<accession>A0ABR9S731</accession>
<reference evidence="2 3" key="1">
    <citation type="submission" date="2020-10" db="EMBL/GenBank/DDBJ databases">
        <title>Ramlibacter sp. HM2 16S ribosomal RNA gene Genome sequencing and assembly.</title>
        <authorList>
            <person name="Kang M."/>
        </authorList>
    </citation>
    <scope>NUCLEOTIDE SEQUENCE [LARGE SCALE GENOMIC DNA]</scope>
    <source>
        <strain evidence="2 3">HM2</strain>
    </source>
</reference>
<dbReference type="Proteomes" id="UP000806285">
    <property type="component" value="Unassembled WGS sequence"/>
</dbReference>
<organism evidence="2 3">
    <name type="scientific">Ramlibacter pallidus</name>
    <dbReference type="NCBI Taxonomy" id="2780087"/>
    <lineage>
        <taxon>Bacteria</taxon>
        <taxon>Pseudomonadati</taxon>
        <taxon>Pseudomonadota</taxon>
        <taxon>Betaproteobacteria</taxon>
        <taxon>Burkholderiales</taxon>
        <taxon>Comamonadaceae</taxon>
        <taxon>Ramlibacter</taxon>
    </lineage>
</organism>
<sequence length="145" mass="16333">MQPHPTRPAAVPKPAIRTIRRHGDATGGDGEAQRRKRQPAGSLDNVRVVFWEAYRHLFPAHAMAAQTSGGNLVISWSVQDDPHARYSYAAPVMLRFDPALLEVMWKSEARGRMRIAQHHEPTLREGLRGYDPFTRFPNARVVCIG</sequence>
<name>A0ABR9S731_9BURK</name>
<evidence type="ECO:0000256" key="1">
    <source>
        <dbReference type="SAM" id="MobiDB-lite"/>
    </source>
</evidence>
<keyword evidence="3" id="KW-1185">Reference proteome</keyword>
<comment type="caution">
    <text evidence="2">The sequence shown here is derived from an EMBL/GenBank/DDBJ whole genome shotgun (WGS) entry which is preliminary data.</text>
</comment>
<gene>
    <name evidence="2" type="ORF">IM787_17375</name>
</gene>